<dbReference type="EMBL" id="AYSO01000020">
    <property type="protein sequence ID" value="KIE44356.1"/>
    <property type="molecule type" value="Genomic_DNA"/>
</dbReference>
<dbReference type="GO" id="GO:0008218">
    <property type="term" value="P:bioluminescence"/>
    <property type="evidence" value="ECO:0007669"/>
    <property type="project" value="InterPro"/>
</dbReference>
<reference evidence="2 3" key="1">
    <citation type="journal article" date="2015" name="Infect. Genet. Evol.">
        <title>Genomic sequences of six botulinum neurotoxin-producing strains representing three clostridial species illustrate the mobility and diversity of botulinum neurotoxin genes.</title>
        <authorList>
            <person name="Smith T.J."/>
            <person name="Hill K.K."/>
            <person name="Xie G."/>
            <person name="Foley B.T."/>
            <person name="Williamson C.H."/>
            <person name="Foster J.T."/>
            <person name="Johnson S.L."/>
            <person name="Chertkov O."/>
            <person name="Teshima H."/>
            <person name="Gibbons H.S."/>
            <person name="Johnsky L.A."/>
            <person name="Karavis M.A."/>
            <person name="Smith L.A."/>
        </authorList>
    </citation>
    <scope>NUCLEOTIDE SEQUENCE [LARGE SCALE GENOMIC DNA]</scope>
    <source>
        <strain evidence="2 3">CDC 2741</strain>
    </source>
</reference>
<organism evidence="2 3">
    <name type="scientific">Clostridium argentinense CDC 2741</name>
    <dbReference type="NCBI Taxonomy" id="1418104"/>
    <lineage>
        <taxon>Bacteria</taxon>
        <taxon>Bacillati</taxon>
        <taxon>Bacillota</taxon>
        <taxon>Clostridia</taxon>
        <taxon>Eubacteriales</taxon>
        <taxon>Clostridiaceae</taxon>
        <taxon>Clostridium</taxon>
    </lineage>
</organism>
<comment type="caution">
    <text evidence="2">The sequence shown here is derived from an EMBL/GenBank/DDBJ whole genome shotgun (WGS) entry which is preliminary data.</text>
</comment>
<feature type="domain" description="Acyl-protein synthetase LuxE" evidence="1">
    <location>
        <begin position="5"/>
        <end position="368"/>
    </location>
</feature>
<name>A0A0C1R1N3_9CLOT</name>
<dbReference type="AlphaFoldDB" id="A0A0C1R1N3"/>
<gene>
    <name evidence="2" type="ORF">U732_166</name>
</gene>
<dbReference type="Proteomes" id="UP000031366">
    <property type="component" value="Unassembled WGS sequence"/>
</dbReference>
<protein>
    <submittedName>
        <fullName evidence="2">Acyl-synthetase, LuxE family protein</fullName>
    </submittedName>
</protein>
<dbReference type="Pfam" id="PF04443">
    <property type="entry name" value="LuxE"/>
    <property type="match status" value="1"/>
</dbReference>
<dbReference type="OrthoDB" id="182577at2"/>
<accession>A0A0C1R1N3</accession>
<evidence type="ECO:0000313" key="2">
    <source>
        <dbReference type="EMBL" id="KIE44356.1"/>
    </source>
</evidence>
<dbReference type="InterPro" id="IPR007534">
    <property type="entry name" value="LuxE"/>
</dbReference>
<dbReference type="RefSeq" id="WP_039635864.1">
    <property type="nucleotide sequence ID" value="NZ_AYSO01000020.1"/>
</dbReference>
<dbReference type="InterPro" id="IPR042099">
    <property type="entry name" value="ANL_N_sf"/>
</dbReference>
<sequence length="372" mass="42635">MRFNNIDMLCNREDAFNFSRETEELFIKAMSENYKFQLDNQPYVKYLAERENFDINSLNTMENIYNIPNLFVGTMKINSFCNFKESDLELILTSSGTNGQKTQLFLDKNSFLRLQSLAENTFNSIGFKSHTPVHYFLFSYDIKKAENVGTSWSDEQILSLAPALSVNWMIEWDEDKSEFVFDSKKWAKIFKELSNEAPVRLLGFPAFMYKMVEEIKESYGKIEVHKDSFIIAGGGWKNHLGKSMSLNDFMDYIEENIGLKRENIRDTYGMAEHGVPYCSCSEGHLHGPIYSRIIARDPITFKQKAYGEEGLLQLITPYNTAQPNLSVLSTDLAVIKKDCSCGIKGDYIEKIRRGGITKHKGCAIAAQEILNN</sequence>
<dbReference type="GO" id="GO:0047474">
    <property type="term" value="F:long-chain fatty acid--protein ligase activity"/>
    <property type="evidence" value="ECO:0007669"/>
    <property type="project" value="InterPro"/>
</dbReference>
<dbReference type="STRING" id="29341.RSJ17_18320"/>
<proteinExistence type="predicted"/>
<keyword evidence="3" id="KW-1185">Reference proteome</keyword>
<evidence type="ECO:0000313" key="3">
    <source>
        <dbReference type="Proteomes" id="UP000031366"/>
    </source>
</evidence>
<dbReference type="Gene3D" id="3.40.50.12780">
    <property type="entry name" value="N-terminal domain of ligase-like"/>
    <property type="match status" value="1"/>
</dbReference>
<evidence type="ECO:0000259" key="1">
    <source>
        <dbReference type="Pfam" id="PF04443"/>
    </source>
</evidence>